<dbReference type="GO" id="GO:0003700">
    <property type="term" value="F:DNA-binding transcription factor activity"/>
    <property type="evidence" value="ECO:0007669"/>
    <property type="project" value="InterPro"/>
</dbReference>
<accession>A0A9W4TQ46</accession>
<comment type="caution">
    <text evidence="6">The sequence shown here is derived from an EMBL/GenBank/DDBJ whole genome shotgun (WGS) entry which is preliminary data.</text>
</comment>
<evidence type="ECO:0000313" key="9">
    <source>
        <dbReference type="Proteomes" id="UP001154259"/>
    </source>
</evidence>
<dbReference type="SUPFAM" id="SSF46785">
    <property type="entry name" value="Winged helix' DNA-binding domain"/>
    <property type="match status" value="1"/>
</dbReference>
<name>A0A9W4TQ46_9PROT</name>
<keyword evidence="2" id="KW-0805">Transcription regulation</keyword>
<dbReference type="PRINTS" id="PR00039">
    <property type="entry name" value="HTHLYSR"/>
</dbReference>
<reference evidence="6" key="1">
    <citation type="submission" date="2022-10" db="EMBL/GenBank/DDBJ databases">
        <authorList>
            <person name="Botero Cardona J."/>
        </authorList>
    </citation>
    <scope>NUCLEOTIDE SEQUENCE</scope>
    <source>
        <strain evidence="6">LMG 31819</strain>
        <strain evidence="7">R-53529</strain>
    </source>
</reference>
<evidence type="ECO:0000256" key="4">
    <source>
        <dbReference type="ARBA" id="ARBA00023163"/>
    </source>
</evidence>
<dbReference type="FunFam" id="1.10.10.10:FF:000001">
    <property type="entry name" value="LysR family transcriptional regulator"/>
    <property type="match status" value="1"/>
</dbReference>
<dbReference type="AlphaFoldDB" id="A0A9W4TQ46"/>
<evidence type="ECO:0000259" key="5">
    <source>
        <dbReference type="PROSITE" id="PS50931"/>
    </source>
</evidence>
<evidence type="ECO:0000313" key="7">
    <source>
        <dbReference type="EMBL" id="CAI3948214.1"/>
    </source>
</evidence>
<dbReference type="Proteomes" id="UP001154255">
    <property type="component" value="Unassembled WGS sequence"/>
</dbReference>
<evidence type="ECO:0000256" key="1">
    <source>
        <dbReference type="ARBA" id="ARBA00009437"/>
    </source>
</evidence>
<proteinExistence type="inferred from homology"/>
<sequence>MDIRALRYFVEVVQLNGFSRASDTLCVTQPAISRTIQHLEDELGFKLLIREVDGVKLTDEGNILFDQAKELLRQFNAIKHSLKDKSGPLKGTLNVGIPPIISSTYFADIILTFTKLHPQVELKIFEMGTNKIIKALNEGTIETATVVLPLSDHNFDIQKCSTERLALIVNKSHSFASKKEIQFIKLLQQPLILFADDFRINDLIISACGIHSAKPIIAGRSNHLDLITAMVKAGVGITLLPESMWEQNSKEDLVIIPVIDPILSYEIALVNVRSIYQSRSCQSWNQLVLDKFLSK</sequence>
<dbReference type="Pfam" id="PF03466">
    <property type="entry name" value="LysR_substrate"/>
    <property type="match status" value="1"/>
</dbReference>
<organism evidence="6 8">
    <name type="scientific">Commensalibacter communis</name>
    <dbReference type="NCBI Taxonomy" id="2972786"/>
    <lineage>
        <taxon>Bacteria</taxon>
        <taxon>Pseudomonadati</taxon>
        <taxon>Pseudomonadota</taxon>
        <taxon>Alphaproteobacteria</taxon>
        <taxon>Acetobacterales</taxon>
        <taxon>Acetobacteraceae</taxon>
    </lineage>
</organism>
<evidence type="ECO:0000256" key="2">
    <source>
        <dbReference type="ARBA" id="ARBA00023015"/>
    </source>
</evidence>
<dbReference type="PROSITE" id="PS50931">
    <property type="entry name" value="HTH_LYSR"/>
    <property type="match status" value="1"/>
</dbReference>
<dbReference type="Pfam" id="PF00126">
    <property type="entry name" value="HTH_1"/>
    <property type="match status" value="1"/>
</dbReference>
<evidence type="ECO:0000313" key="8">
    <source>
        <dbReference type="Proteomes" id="UP001154255"/>
    </source>
</evidence>
<dbReference type="InterPro" id="IPR000847">
    <property type="entry name" value="LysR_HTH_N"/>
</dbReference>
<dbReference type="Proteomes" id="UP001154259">
    <property type="component" value="Unassembled WGS sequence"/>
</dbReference>
<dbReference type="EMBL" id="CAMXCM010000004">
    <property type="protein sequence ID" value="CAI3947754.1"/>
    <property type="molecule type" value="Genomic_DNA"/>
</dbReference>
<keyword evidence="4" id="KW-0804">Transcription</keyword>
<dbReference type="RefSeq" id="WP_271789969.1">
    <property type="nucleotide sequence ID" value="NZ_CAMXCJ010000004.1"/>
</dbReference>
<dbReference type="SUPFAM" id="SSF53850">
    <property type="entry name" value="Periplasmic binding protein-like II"/>
    <property type="match status" value="1"/>
</dbReference>
<evidence type="ECO:0000313" key="6">
    <source>
        <dbReference type="EMBL" id="CAI3947754.1"/>
    </source>
</evidence>
<protein>
    <submittedName>
        <fullName evidence="6 7">LysR family (LysR)</fullName>
    </submittedName>
</protein>
<dbReference type="EMBL" id="CAMXCS010000003">
    <property type="protein sequence ID" value="CAI3948214.1"/>
    <property type="molecule type" value="Genomic_DNA"/>
</dbReference>
<keyword evidence="3" id="KW-0238">DNA-binding</keyword>
<dbReference type="Gene3D" id="1.10.10.10">
    <property type="entry name" value="Winged helix-like DNA-binding domain superfamily/Winged helix DNA-binding domain"/>
    <property type="match status" value="1"/>
</dbReference>
<dbReference type="InterPro" id="IPR005119">
    <property type="entry name" value="LysR_subst-bd"/>
</dbReference>
<dbReference type="PANTHER" id="PTHR30419">
    <property type="entry name" value="HTH-TYPE TRANSCRIPTIONAL REGULATOR YBHD"/>
    <property type="match status" value="1"/>
</dbReference>
<feature type="domain" description="HTH lysR-type" evidence="5">
    <location>
        <begin position="1"/>
        <end position="58"/>
    </location>
</feature>
<comment type="similarity">
    <text evidence="1">Belongs to the LysR transcriptional regulatory family.</text>
</comment>
<dbReference type="GO" id="GO:0003677">
    <property type="term" value="F:DNA binding"/>
    <property type="evidence" value="ECO:0007669"/>
    <property type="project" value="UniProtKB-KW"/>
</dbReference>
<dbReference type="InterPro" id="IPR050950">
    <property type="entry name" value="HTH-type_LysR_regulators"/>
</dbReference>
<dbReference type="InterPro" id="IPR036388">
    <property type="entry name" value="WH-like_DNA-bd_sf"/>
</dbReference>
<dbReference type="InterPro" id="IPR036390">
    <property type="entry name" value="WH_DNA-bd_sf"/>
</dbReference>
<dbReference type="PANTHER" id="PTHR30419:SF8">
    <property type="entry name" value="NITROGEN ASSIMILATION TRANSCRIPTIONAL ACTIVATOR-RELATED"/>
    <property type="match status" value="1"/>
</dbReference>
<dbReference type="GO" id="GO:0005829">
    <property type="term" value="C:cytosol"/>
    <property type="evidence" value="ECO:0007669"/>
    <property type="project" value="TreeGrafter"/>
</dbReference>
<gene>
    <name evidence="7" type="ORF">R53529_LOCUS1536</name>
    <name evidence="6" type="ORF">R53530_LOCUS1630</name>
</gene>
<evidence type="ECO:0000256" key="3">
    <source>
        <dbReference type="ARBA" id="ARBA00023125"/>
    </source>
</evidence>
<dbReference type="Gene3D" id="3.40.190.290">
    <property type="match status" value="1"/>
</dbReference>
<keyword evidence="9" id="KW-1185">Reference proteome</keyword>